<evidence type="ECO:0000313" key="2">
    <source>
        <dbReference type="Proteomes" id="UP000199636"/>
    </source>
</evidence>
<evidence type="ECO:0000313" key="1">
    <source>
        <dbReference type="EMBL" id="SDI45093.1"/>
    </source>
</evidence>
<dbReference type="EMBL" id="FNDS01000009">
    <property type="protein sequence ID" value="SDI45093.1"/>
    <property type="molecule type" value="Genomic_DNA"/>
</dbReference>
<name>A0A1G8KNW0_9PSED</name>
<dbReference type="Proteomes" id="UP000199636">
    <property type="component" value="Unassembled WGS sequence"/>
</dbReference>
<proteinExistence type="predicted"/>
<dbReference type="RefSeq" id="WP_090265865.1">
    <property type="nucleotide sequence ID" value="NZ_FNDS01000009.1"/>
</dbReference>
<protein>
    <submittedName>
        <fullName evidence="1">Uncharacterized protein</fullName>
    </submittedName>
</protein>
<gene>
    <name evidence="1" type="ORF">SAMN05216272_109164</name>
</gene>
<organism evidence="1 2">
    <name type="scientific">Pseudomonas panipatensis</name>
    <dbReference type="NCBI Taxonomy" id="428992"/>
    <lineage>
        <taxon>Bacteria</taxon>
        <taxon>Pseudomonadati</taxon>
        <taxon>Pseudomonadota</taxon>
        <taxon>Gammaproteobacteria</taxon>
        <taxon>Pseudomonadales</taxon>
        <taxon>Pseudomonadaceae</taxon>
        <taxon>Pseudomonas</taxon>
    </lineage>
</organism>
<accession>A0A1G8KNW0</accession>
<reference evidence="2" key="1">
    <citation type="submission" date="2016-10" db="EMBL/GenBank/DDBJ databases">
        <authorList>
            <person name="Varghese N."/>
            <person name="Submissions S."/>
        </authorList>
    </citation>
    <scope>NUCLEOTIDE SEQUENCE [LARGE SCALE GENOMIC DNA]</scope>
    <source>
        <strain evidence="2">CCM 7469</strain>
    </source>
</reference>
<dbReference type="OrthoDB" id="7022522at2"/>
<dbReference type="AlphaFoldDB" id="A0A1G8KNW0"/>
<sequence>MTFVYSVDFHEDFAQGYGKFSGPSKEHGSTRRSQFQCVGWILSCVDRVIEYSRDASIEIFANGYGIDGLIEVGKLPNEVAYALPWANSWEARFNLVWPALDEKQKQIALKMNYSKHENFWPYFDEVTKDADTKSIFDRYREELCKPRECKVERERTYYAMIKPDKDISLVRNLGTARHNKDFYHCFGELDNSIAS</sequence>
<keyword evidence="2" id="KW-1185">Reference proteome</keyword>